<accession>A0A512TPI0</accession>
<dbReference type="Pfam" id="PF00128">
    <property type="entry name" value="Alpha-amylase"/>
    <property type="match status" value="1"/>
</dbReference>
<comment type="caution">
    <text evidence="11">The sequence shown here is derived from an EMBL/GenBank/DDBJ whole genome shotgun (WGS) entry which is preliminary data.</text>
</comment>
<dbReference type="Proteomes" id="UP000321089">
    <property type="component" value="Unassembled WGS sequence"/>
</dbReference>
<evidence type="ECO:0000256" key="5">
    <source>
        <dbReference type="ARBA" id="ARBA00023295"/>
    </source>
</evidence>
<dbReference type="SUPFAM" id="SSF51011">
    <property type="entry name" value="Glycosyl hydrolase domain"/>
    <property type="match status" value="1"/>
</dbReference>
<dbReference type="Gene3D" id="2.60.40.1180">
    <property type="entry name" value="Golgi alpha-mannosidase II"/>
    <property type="match status" value="1"/>
</dbReference>
<comment type="similarity">
    <text evidence="1">Belongs to the glycosyl hydrolase 13 family.</text>
</comment>
<dbReference type="RefSeq" id="WP_146868806.1">
    <property type="nucleotide sequence ID" value="NZ_BKBC01000042.1"/>
</dbReference>
<evidence type="ECO:0000256" key="4">
    <source>
        <dbReference type="ARBA" id="ARBA00022837"/>
    </source>
</evidence>
<dbReference type="InterPro" id="IPR013783">
    <property type="entry name" value="Ig-like_fold"/>
</dbReference>
<dbReference type="InterPro" id="IPR006047">
    <property type="entry name" value="GH13_cat_dom"/>
</dbReference>
<gene>
    <name evidence="11" type="primary">pulA</name>
    <name evidence="11" type="ORF">CBU02nite_26750</name>
</gene>
<dbReference type="CDD" id="cd02860">
    <property type="entry name" value="E_set_Pullulanase"/>
    <property type="match status" value="1"/>
</dbReference>
<dbReference type="SUPFAM" id="SSF49452">
    <property type="entry name" value="Starch-binding domain-like"/>
    <property type="match status" value="2"/>
</dbReference>
<dbReference type="SMART" id="SM00642">
    <property type="entry name" value="Aamy"/>
    <property type="match status" value="1"/>
</dbReference>
<name>A0A512TPI0_CLOBU</name>
<dbReference type="InterPro" id="IPR004193">
    <property type="entry name" value="Glyco_hydro_13_N"/>
</dbReference>
<dbReference type="InterPro" id="IPR049117">
    <property type="entry name" value="pulA_all-beta"/>
</dbReference>
<dbReference type="SUPFAM" id="SSF51445">
    <property type="entry name" value="(Trans)glycosidases"/>
    <property type="match status" value="1"/>
</dbReference>
<evidence type="ECO:0000313" key="11">
    <source>
        <dbReference type="EMBL" id="GEQ22169.1"/>
    </source>
</evidence>
<dbReference type="AlphaFoldDB" id="A0A512TPI0"/>
<keyword evidence="5" id="KW-0326">Glycosidase</keyword>
<keyword evidence="3" id="KW-0378">Hydrolase</keyword>
<evidence type="ECO:0000256" key="9">
    <source>
        <dbReference type="ARBA" id="ARBA00031076"/>
    </source>
</evidence>
<dbReference type="Pfam" id="PF21653">
    <property type="entry name" value="pulA_all-beta"/>
    <property type="match status" value="1"/>
</dbReference>
<dbReference type="InterPro" id="IPR011840">
    <property type="entry name" value="PulA_typeI"/>
</dbReference>
<evidence type="ECO:0000256" key="8">
    <source>
        <dbReference type="ARBA" id="ARBA00029618"/>
    </source>
</evidence>
<evidence type="ECO:0000256" key="3">
    <source>
        <dbReference type="ARBA" id="ARBA00022801"/>
    </source>
</evidence>
<sequence length="991" mass="112923">MGKIKKSLALILVVLLSLFLVPIPEKCAKAADESDKVYVKIRYCKKDSDYNNWNLWVWEKNKEGKQVNFSGEDDEGKFAVVETTKESESLNFIIRKGDWQEKATEDEKVDLQNGNVEITISEKDSGINREDKVLNTDFAKVNLKLHYYRYKGDYEASSTEGWVNEGDKQDYDFKDTDDYGKVVDITKENINGSKDISFIIKNDIANERKINLAYANNKGEINAYILQNDPNVYYYKDQPIRNPKITYFKLDSLNEMTFKVNSEIKDYNDIVLKENGVSISGSRYKIGLNSDNLGGKIFMRDCINLNSTYTLEIPNYESLNSSYGNILGTKTFEELYKYNGDLGAIYSPYKTKFILWAPTATNVKVILYGKDGKDYLSAPQKIIEMAKGNQGEWTYEQSGNLDGVYYNYLVSVDGQEKEVVDPYAKAVGVNGNRGMVINLSTTNPEGWNEDKRPVLNSPTDAVIYEMHIRDFSIDENSGASLEYRGKYNGVWQKNTVLPGSDIKTGIDHLKELGVNTVQILPMYDYATVDETKENNSQYNWGYDPKNYNVPEGSYSTNPYDGKIRIQELKKMINELHKNGIKVIMDVVYNHTFSAEDSSFQKAVPDYYYRHDSDGNFTNGSGCGNEVATERYMVRKFIVDSLKYWVTEYHMDGFRFDLMGVYDIETMNKIRSELDKIDPAILMYGEGWTGGTSELPDEQKAIKANCKDFGTSQIGMFSDDLRDGLKGHVFTENAPGFINGQEGFEDTIKFGIVASTEHGDIDYDKVNYSKEPWANEPYQTITYVTCHDNYTLYDRLQKVEPNASEGEKLDMYKLAAAIVYTSQGIPFMQAGEEFARSKCDEHGNLIDNSYNSSDTVNKLDWNRLKSYNNLYEYYKGLLNLRNNHKAFRMNSEEDIQNNLKFLENGKDFNGNNVVAYILNGAAVGDNWVNIAVMFNASDKDVDVTLPMDDWTLIVNKDKAGVDEIEKVKGNKITLPANTSYILVDTISYEKNK</sequence>
<keyword evidence="4" id="KW-0106">Calcium</keyword>
<evidence type="ECO:0000313" key="12">
    <source>
        <dbReference type="Proteomes" id="UP000321089"/>
    </source>
</evidence>
<evidence type="ECO:0000256" key="6">
    <source>
        <dbReference type="ARBA" id="ARBA00023965"/>
    </source>
</evidence>
<evidence type="ECO:0000259" key="10">
    <source>
        <dbReference type="SMART" id="SM00642"/>
    </source>
</evidence>
<dbReference type="EC" id="3.2.1.41" evidence="7"/>
<dbReference type="NCBIfam" id="TIGR02104">
    <property type="entry name" value="pulA_typeI"/>
    <property type="match status" value="1"/>
</dbReference>
<keyword evidence="2" id="KW-0732">Signal</keyword>
<feature type="domain" description="Glycosyl hydrolase family 13 catalytic" evidence="10">
    <location>
        <begin position="465"/>
        <end position="880"/>
    </location>
</feature>
<dbReference type="InterPro" id="IPR013784">
    <property type="entry name" value="Carb-bd-like_fold"/>
</dbReference>
<dbReference type="InterPro" id="IPR013780">
    <property type="entry name" value="Glyco_hydro_b"/>
</dbReference>
<protein>
    <recommendedName>
        <fullName evidence="7">pullulanase</fullName>
        <ecNumber evidence="7">3.2.1.41</ecNumber>
    </recommendedName>
    <alternativeName>
        <fullName evidence="8">Alpha-dextrin endo-1,6-alpha-glucosidase</fullName>
    </alternativeName>
    <alternativeName>
        <fullName evidence="9">Pullulan 6-glucanohydrolase</fullName>
    </alternativeName>
</protein>
<dbReference type="CDD" id="cd10315">
    <property type="entry name" value="CBM41_pullulanase"/>
    <property type="match status" value="2"/>
</dbReference>
<dbReference type="EMBL" id="BKBC01000042">
    <property type="protein sequence ID" value="GEQ22169.1"/>
    <property type="molecule type" value="Genomic_DNA"/>
</dbReference>
<dbReference type="GO" id="GO:0030246">
    <property type="term" value="F:carbohydrate binding"/>
    <property type="evidence" value="ECO:0007669"/>
    <property type="project" value="InterPro"/>
</dbReference>
<evidence type="ECO:0000256" key="1">
    <source>
        <dbReference type="ARBA" id="ARBA00008061"/>
    </source>
</evidence>
<dbReference type="InterPro" id="IPR014756">
    <property type="entry name" value="Ig_E-set"/>
</dbReference>
<reference evidence="11 12" key="1">
    <citation type="submission" date="2019-07" db="EMBL/GenBank/DDBJ databases">
        <title>Whole genome shotgun sequence of Clostridium butyricum NBRC 3858.</title>
        <authorList>
            <person name="Hosoyama A."/>
            <person name="Uohara A."/>
            <person name="Ohji S."/>
            <person name="Ichikawa N."/>
        </authorList>
    </citation>
    <scope>NUCLEOTIDE SEQUENCE [LARGE SCALE GENOMIC DNA]</scope>
    <source>
        <strain evidence="11 12">NBRC 3858</strain>
    </source>
</reference>
<dbReference type="Pfam" id="PF03714">
    <property type="entry name" value="PUD"/>
    <property type="match status" value="2"/>
</dbReference>
<evidence type="ECO:0000256" key="7">
    <source>
        <dbReference type="ARBA" id="ARBA00024062"/>
    </source>
</evidence>
<dbReference type="Gene3D" id="2.60.40.10">
    <property type="entry name" value="Immunoglobulins"/>
    <property type="match status" value="1"/>
</dbReference>
<dbReference type="Gene3D" id="3.20.20.80">
    <property type="entry name" value="Glycosidases"/>
    <property type="match status" value="1"/>
</dbReference>
<evidence type="ECO:0000256" key="2">
    <source>
        <dbReference type="ARBA" id="ARBA00022729"/>
    </source>
</evidence>
<dbReference type="CDD" id="cd11341">
    <property type="entry name" value="AmyAc_Pullulanase_LD-like"/>
    <property type="match status" value="1"/>
</dbReference>
<dbReference type="Gene3D" id="2.60.40.1110">
    <property type="match status" value="2"/>
</dbReference>
<proteinExistence type="inferred from homology"/>
<organism evidence="11 12">
    <name type="scientific">Clostridium butyricum</name>
    <dbReference type="NCBI Taxonomy" id="1492"/>
    <lineage>
        <taxon>Bacteria</taxon>
        <taxon>Bacillati</taxon>
        <taxon>Bacillota</taxon>
        <taxon>Clostridia</taxon>
        <taxon>Eubacteriales</taxon>
        <taxon>Clostridiaceae</taxon>
        <taxon>Clostridium</taxon>
    </lineage>
</organism>
<dbReference type="Pfam" id="PF02922">
    <property type="entry name" value="CBM_48"/>
    <property type="match status" value="1"/>
</dbReference>
<dbReference type="InterPro" id="IPR017853">
    <property type="entry name" value="GH"/>
</dbReference>
<dbReference type="InterPro" id="IPR005323">
    <property type="entry name" value="CBM41_pullulanase"/>
</dbReference>
<dbReference type="GO" id="GO:0051060">
    <property type="term" value="F:pullulanase activity"/>
    <property type="evidence" value="ECO:0007669"/>
    <property type="project" value="UniProtKB-EC"/>
</dbReference>
<dbReference type="SUPFAM" id="SSF81296">
    <property type="entry name" value="E set domains"/>
    <property type="match status" value="1"/>
</dbReference>
<dbReference type="PANTHER" id="PTHR43002">
    <property type="entry name" value="GLYCOGEN DEBRANCHING ENZYME"/>
    <property type="match status" value="1"/>
</dbReference>
<comment type="catalytic activity">
    <reaction evidence="6">
        <text>Hydrolysis of (1-&gt;6)-alpha-D-glucosidic linkages in pullulan, amylopectin and glycogen, and in the alpha- and beta-limit dextrins of amylopectin and glycogen.</text>
        <dbReference type="EC" id="3.2.1.41"/>
    </reaction>
</comment>
<dbReference type="GO" id="GO:0005975">
    <property type="term" value="P:carbohydrate metabolic process"/>
    <property type="evidence" value="ECO:0007669"/>
    <property type="project" value="InterPro"/>
</dbReference>